<dbReference type="PANTHER" id="PTHR39730">
    <property type="entry name" value="ENDOGLUCANASE 1"/>
    <property type="match status" value="1"/>
</dbReference>
<dbReference type="SUPFAM" id="SSF50685">
    <property type="entry name" value="Barwin-like endoglucanases"/>
    <property type="match status" value="1"/>
</dbReference>
<keyword evidence="7" id="KW-0119">Carbohydrate metabolism</keyword>
<evidence type="ECO:0000256" key="11">
    <source>
        <dbReference type="SAM" id="SignalP"/>
    </source>
</evidence>
<name>A0A084FZY4_PSEDA</name>
<dbReference type="SMART" id="SM00236">
    <property type="entry name" value="fCBD"/>
    <property type="match status" value="1"/>
</dbReference>
<dbReference type="KEGG" id="sapo:SAPIO_CDS8570"/>
<dbReference type="SUPFAM" id="SSF57180">
    <property type="entry name" value="Cellulose-binding domain"/>
    <property type="match status" value="1"/>
</dbReference>
<reference evidence="13 14" key="1">
    <citation type="journal article" date="2014" name="Genome Announc.">
        <title>Draft genome sequence of the pathogenic fungus Scedosporium apiospermum.</title>
        <authorList>
            <person name="Vandeputte P."/>
            <person name="Ghamrawi S."/>
            <person name="Rechenmann M."/>
            <person name="Iltis A."/>
            <person name="Giraud S."/>
            <person name="Fleury M."/>
            <person name="Thornton C."/>
            <person name="Delhaes L."/>
            <person name="Meyer W."/>
            <person name="Papon N."/>
            <person name="Bouchara J.P."/>
        </authorList>
    </citation>
    <scope>NUCLEOTIDE SEQUENCE [LARGE SCALE GENOMIC DNA]</scope>
    <source>
        <strain evidence="13 14">IHEM 14462</strain>
    </source>
</reference>
<evidence type="ECO:0000259" key="12">
    <source>
        <dbReference type="PROSITE" id="PS51164"/>
    </source>
</evidence>
<dbReference type="RefSeq" id="XP_016640445.1">
    <property type="nucleotide sequence ID" value="XM_016790182.1"/>
</dbReference>
<dbReference type="InterPro" id="IPR000334">
    <property type="entry name" value="Glyco_hydro_45"/>
</dbReference>
<accession>A0A084FZY4</accession>
<feature type="signal peptide" evidence="11">
    <location>
        <begin position="1"/>
        <end position="20"/>
    </location>
</feature>
<evidence type="ECO:0000256" key="7">
    <source>
        <dbReference type="ARBA" id="ARBA00023277"/>
    </source>
</evidence>
<dbReference type="EC" id="3.2.1.4" evidence="3"/>
<dbReference type="GO" id="GO:0030248">
    <property type="term" value="F:cellulose binding"/>
    <property type="evidence" value="ECO:0007669"/>
    <property type="project" value="InterPro"/>
</dbReference>
<evidence type="ECO:0000256" key="10">
    <source>
        <dbReference type="SAM" id="MobiDB-lite"/>
    </source>
</evidence>
<evidence type="ECO:0000313" key="13">
    <source>
        <dbReference type="EMBL" id="KEZ40646.1"/>
    </source>
</evidence>
<dbReference type="Pfam" id="PF00734">
    <property type="entry name" value="CBM_1"/>
    <property type="match status" value="1"/>
</dbReference>
<evidence type="ECO:0000256" key="9">
    <source>
        <dbReference type="ARBA" id="ARBA00023326"/>
    </source>
</evidence>
<keyword evidence="5 13" id="KW-0378">Hydrolase</keyword>
<comment type="catalytic activity">
    <reaction evidence="1">
        <text>Endohydrolysis of (1-&gt;4)-beta-D-glucosidic linkages in cellulose, lichenin and cereal beta-D-glucans.</text>
        <dbReference type="EC" id="3.2.1.4"/>
    </reaction>
</comment>
<dbReference type="PROSITE" id="PS00562">
    <property type="entry name" value="CBM1_1"/>
    <property type="match status" value="1"/>
</dbReference>
<dbReference type="OMA" id="NYSPWAV"/>
<keyword evidence="9" id="KW-0624">Polysaccharide degradation</keyword>
<dbReference type="GO" id="GO:0030245">
    <property type="term" value="P:cellulose catabolic process"/>
    <property type="evidence" value="ECO:0007669"/>
    <property type="project" value="UniProtKB-KW"/>
</dbReference>
<dbReference type="GO" id="GO:0005576">
    <property type="term" value="C:extracellular region"/>
    <property type="evidence" value="ECO:0007669"/>
    <property type="project" value="InterPro"/>
</dbReference>
<evidence type="ECO:0000256" key="8">
    <source>
        <dbReference type="ARBA" id="ARBA00023295"/>
    </source>
</evidence>
<sequence length="296" mass="30780">MVSRTVLALLIAGSASTALAASGYWDCCKPSCAWSGKANVLQGPVRSCDKNDNPVDASVKSGCDNGSAYTCSNNSPWAVNDQVAFGFAATHISGGNEASWCCACYKLTFTSGPVAGKTMVVQSTNTGGDLSGNQFDLQMPGGGVGIFDGCASQFGQSLPGERYGGISSRSQCDSFPSSLKDGCYWRFDWFKNADNPTHTFEQVQCPNELVAISGCRRADDSSFPAFQMPSNPTTTPPGNGGGSSTSTKAPTTTTSPPPSGGAAQWAQCGGIGWTGPTSCVSPYTCTKLNDWYSQCL</sequence>
<keyword evidence="14" id="KW-1185">Reference proteome</keyword>
<dbReference type="Gene3D" id="2.40.40.10">
    <property type="entry name" value="RlpA-like domain"/>
    <property type="match status" value="1"/>
</dbReference>
<feature type="chain" id="PRO_5001775172" description="cellulase" evidence="11">
    <location>
        <begin position="21"/>
        <end position="296"/>
    </location>
</feature>
<dbReference type="PROSITE" id="PS51164">
    <property type="entry name" value="CBM1_2"/>
    <property type="match status" value="1"/>
</dbReference>
<evidence type="ECO:0000256" key="4">
    <source>
        <dbReference type="ARBA" id="ARBA00022729"/>
    </source>
</evidence>
<dbReference type="Proteomes" id="UP000028545">
    <property type="component" value="Unassembled WGS sequence"/>
</dbReference>
<feature type="region of interest" description="Disordered" evidence="10">
    <location>
        <begin position="223"/>
        <end position="264"/>
    </location>
</feature>
<dbReference type="InterPro" id="IPR036908">
    <property type="entry name" value="RlpA-like_sf"/>
</dbReference>
<protein>
    <recommendedName>
        <fullName evidence="3">cellulase</fullName>
        <ecNumber evidence="3">3.2.1.4</ecNumber>
    </recommendedName>
</protein>
<evidence type="ECO:0000256" key="6">
    <source>
        <dbReference type="ARBA" id="ARBA00023001"/>
    </source>
</evidence>
<dbReference type="InterPro" id="IPR052288">
    <property type="entry name" value="GH45_Enzymes"/>
</dbReference>
<feature type="compositionally biased region" description="Low complexity" evidence="10">
    <location>
        <begin position="244"/>
        <end position="254"/>
    </location>
</feature>
<comment type="similarity">
    <text evidence="2">Belongs to the glycosyl hydrolase 45 (cellulase K) family.</text>
</comment>
<dbReference type="VEuPathDB" id="FungiDB:SAPIO_CDS8570"/>
<dbReference type="AlphaFoldDB" id="A0A084FZY4"/>
<feature type="domain" description="CBM1" evidence="12">
    <location>
        <begin position="260"/>
        <end position="296"/>
    </location>
</feature>
<dbReference type="Pfam" id="PF02015">
    <property type="entry name" value="Glyco_hydro_45"/>
    <property type="match status" value="1"/>
</dbReference>
<comment type="caution">
    <text evidence="13">The sequence shown here is derived from an EMBL/GenBank/DDBJ whole genome shotgun (WGS) entry which is preliminary data.</text>
</comment>
<dbReference type="EMBL" id="JOWA01000121">
    <property type="protein sequence ID" value="KEZ40646.1"/>
    <property type="molecule type" value="Genomic_DNA"/>
</dbReference>
<dbReference type="PANTHER" id="PTHR39730:SF1">
    <property type="entry name" value="ENDOGLUCANASE 1"/>
    <property type="match status" value="1"/>
</dbReference>
<evidence type="ECO:0000256" key="5">
    <source>
        <dbReference type="ARBA" id="ARBA00022801"/>
    </source>
</evidence>
<proteinExistence type="inferred from homology"/>
<dbReference type="GeneID" id="27727642"/>
<evidence type="ECO:0000313" key="14">
    <source>
        <dbReference type="Proteomes" id="UP000028545"/>
    </source>
</evidence>
<keyword evidence="6" id="KW-0136">Cellulose degradation</keyword>
<evidence type="ECO:0000256" key="2">
    <source>
        <dbReference type="ARBA" id="ARBA00007793"/>
    </source>
</evidence>
<dbReference type="InterPro" id="IPR000254">
    <property type="entry name" value="CBD"/>
</dbReference>
<gene>
    <name evidence="13" type="ORF">SAPIO_CDS8570</name>
</gene>
<dbReference type="InterPro" id="IPR035971">
    <property type="entry name" value="CBD_sf"/>
</dbReference>
<evidence type="ECO:0000256" key="1">
    <source>
        <dbReference type="ARBA" id="ARBA00000966"/>
    </source>
</evidence>
<dbReference type="HOGENOM" id="CLU_045022_1_0_1"/>
<keyword evidence="8 13" id="KW-0326">Glycosidase</keyword>
<dbReference type="GO" id="GO:0008810">
    <property type="term" value="F:cellulase activity"/>
    <property type="evidence" value="ECO:0007669"/>
    <property type="project" value="UniProtKB-EC"/>
</dbReference>
<organism evidence="13 14">
    <name type="scientific">Pseudallescheria apiosperma</name>
    <name type="common">Scedosporium apiospermum</name>
    <dbReference type="NCBI Taxonomy" id="563466"/>
    <lineage>
        <taxon>Eukaryota</taxon>
        <taxon>Fungi</taxon>
        <taxon>Dikarya</taxon>
        <taxon>Ascomycota</taxon>
        <taxon>Pezizomycotina</taxon>
        <taxon>Sordariomycetes</taxon>
        <taxon>Hypocreomycetidae</taxon>
        <taxon>Microascales</taxon>
        <taxon>Microascaceae</taxon>
        <taxon>Scedosporium</taxon>
    </lineage>
</organism>
<evidence type="ECO:0000256" key="3">
    <source>
        <dbReference type="ARBA" id="ARBA00012601"/>
    </source>
</evidence>
<keyword evidence="4 11" id="KW-0732">Signal</keyword>
<dbReference type="OrthoDB" id="10035502at2759"/>